<organism evidence="13 14">
    <name type="scientific">Buchnera aphidicola</name>
    <name type="common">Thelaxes californica</name>
    <dbReference type="NCBI Taxonomy" id="1315998"/>
    <lineage>
        <taxon>Bacteria</taxon>
        <taxon>Pseudomonadati</taxon>
        <taxon>Pseudomonadota</taxon>
        <taxon>Gammaproteobacteria</taxon>
        <taxon>Enterobacterales</taxon>
        <taxon>Erwiniaceae</taxon>
        <taxon>Buchnera</taxon>
    </lineage>
</organism>
<dbReference type="OrthoDB" id="9800696at2"/>
<dbReference type="InterPro" id="IPR046884">
    <property type="entry name" value="MnmA-like_central"/>
</dbReference>
<feature type="site" description="Interaction with tRNA" evidence="10">
    <location>
        <position position="124"/>
    </location>
</feature>
<dbReference type="InterPro" id="IPR023382">
    <property type="entry name" value="MnmA-like_central_sf"/>
</dbReference>
<feature type="active site" description="Nucleophile" evidence="10">
    <location>
        <position position="98"/>
    </location>
</feature>
<protein>
    <recommendedName>
        <fullName evidence="10">tRNA-specific 2-thiouridylase MnmA</fullName>
        <ecNumber evidence="10">2.8.1.13</ecNumber>
    </recommendedName>
</protein>
<gene>
    <name evidence="10 13" type="primary">mnmA</name>
    <name evidence="13" type="ORF">D9V80_01005</name>
</gene>
<feature type="binding site" evidence="10">
    <location>
        <position position="123"/>
    </location>
    <ligand>
        <name>ATP</name>
        <dbReference type="ChEBI" id="CHEBI:30616"/>
    </ligand>
</feature>
<dbReference type="Pfam" id="PF03054">
    <property type="entry name" value="tRNA_Me_trans"/>
    <property type="match status" value="1"/>
</dbReference>
<keyword evidence="5 10" id="KW-0547">Nucleotide-binding</keyword>
<keyword evidence="14" id="KW-1185">Reference proteome</keyword>
<keyword evidence="1 10" id="KW-0963">Cytoplasm</keyword>
<comment type="subunit">
    <text evidence="10">Interacts with TusE.</text>
</comment>
<comment type="function">
    <text evidence="10">Catalyzes the 2-thiolation of uridine at the wobble position (U34) of tRNA(Lys), tRNA(Glu) and tRNA(Gln), leading to the formation of s(2)U34, the first step of tRNA-mnm(5)s(2)U34 synthesis. Sulfur is provided by IscS, via a sulfur-relay system. Binds ATP and its substrate tRNAs.</text>
</comment>
<feature type="region of interest" description="Interaction with target base in tRNA" evidence="10">
    <location>
        <begin position="93"/>
        <end position="95"/>
    </location>
</feature>
<dbReference type="GO" id="GO:0008168">
    <property type="term" value="F:methyltransferase activity"/>
    <property type="evidence" value="ECO:0007669"/>
    <property type="project" value="UniProtKB-KW"/>
</dbReference>
<keyword evidence="7 10" id="KW-0694">RNA-binding</keyword>
<feature type="binding site" evidence="10">
    <location>
        <begin position="8"/>
        <end position="15"/>
    </location>
    <ligand>
        <name>ATP</name>
        <dbReference type="ChEBI" id="CHEBI:30616"/>
    </ligand>
</feature>
<dbReference type="HAMAP" id="MF_00144">
    <property type="entry name" value="tRNA_thiouridyl_MnmA"/>
    <property type="match status" value="1"/>
</dbReference>
<feature type="region of interest" description="Interaction with tRNA" evidence="10">
    <location>
        <begin position="309"/>
        <end position="310"/>
    </location>
</feature>
<feature type="active site" description="Cysteine persulfide intermediate" evidence="10">
    <location>
        <position position="195"/>
    </location>
</feature>
<dbReference type="GO" id="GO:0032259">
    <property type="term" value="P:methylation"/>
    <property type="evidence" value="ECO:0007669"/>
    <property type="project" value="UniProtKB-KW"/>
</dbReference>
<evidence type="ECO:0000256" key="6">
    <source>
        <dbReference type="ARBA" id="ARBA00022840"/>
    </source>
</evidence>
<dbReference type="RefSeq" id="WP_158353358.1">
    <property type="nucleotide sequence ID" value="NZ_CP034852.1"/>
</dbReference>
<evidence type="ECO:0000256" key="5">
    <source>
        <dbReference type="ARBA" id="ARBA00022741"/>
    </source>
</evidence>
<keyword evidence="13" id="KW-0489">Methyltransferase</keyword>
<dbReference type="GO" id="GO:0005737">
    <property type="term" value="C:cytoplasm"/>
    <property type="evidence" value="ECO:0007669"/>
    <property type="project" value="UniProtKB-SubCell"/>
</dbReference>
<dbReference type="GO" id="GO:0005524">
    <property type="term" value="F:ATP binding"/>
    <property type="evidence" value="ECO:0007669"/>
    <property type="project" value="UniProtKB-KW"/>
</dbReference>
<keyword evidence="4 10" id="KW-0819">tRNA processing</keyword>
<dbReference type="PANTHER" id="PTHR11933">
    <property type="entry name" value="TRNA 5-METHYLAMINOMETHYL-2-THIOURIDYLATE -METHYLTRANSFERASE"/>
    <property type="match status" value="1"/>
</dbReference>
<feature type="region of interest" description="Interaction with tRNA" evidence="10">
    <location>
        <begin position="145"/>
        <end position="147"/>
    </location>
</feature>
<evidence type="ECO:0000259" key="11">
    <source>
        <dbReference type="Pfam" id="PF20258"/>
    </source>
</evidence>
<evidence type="ECO:0000256" key="2">
    <source>
        <dbReference type="ARBA" id="ARBA00022555"/>
    </source>
</evidence>
<dbReference type="Gene3D" id="2.40.30.10">
    <property type="entry name" value="Translation factors"/>
    <property type="match status" value="1"/>
</dbReference>
<dbReference type="EMBL" id="CP034852">
    <property type="protein sequence ID" value="QCI26737.1"/>
    <property type="molecule type" value="Genomic_DNA"/>
</dbReference>
<name>A0A4D6YAB9_9GAMM</name>
<dbReference type="PANTHER" id="PTHR11933:SF5">
    <property type="entry name" value="MITOCHONDRIAL TRNA-SPECIFIC 2-THIOURIDYLASE 1"/>
    <property type="match status" value="1"/>
</dbReference>
<comment type="subcellular location">
    <subcellularLocation>
        <location evidence="10">Cytoplasm</location>
    </subcellularLocation>
</comment>
<evidence type="ECO:0000259" key="12">
    <source>
        <dbReference type="Pfam" id="PF20259"/>
    </source>
</evidence>
<evidence type="ECO:0000256" key="3">
    <source>
        <dbReference type="ARBA" id="ARBA00022679"/>
    </source>
</evidence>
<dbReference type="InterPro" id="IPR014729">
    <property type="entry name" value="Rossmann-like_a/b/a_fold"/>
</dbReference>
<dbReference type="InterPro" id="IPR004506">
    <property type="entry name" value="MnmA-like"/>
</dbReference>
<evidence type="ECO:0000256" key="7">
    <source>
        <dbReference type="ARBA" id="ARBA00022884"/>
    </source>
</evidence>
<evidence type="ECO:0000256" key="4">
    <source>
        <dbReference type="ARBA" id="ARBA00022694"/>
    </source>
</evidence>
<dbReference type="InterPro" id="IPR046885">
    <property type="entry name" value="MnmA-like_C"/>
</dbReference>
<evidence type="ECO:0000256" key="10">
    <source>
        <dbReference type="HAMAP-Rule" id="MF_00144"/>
    </source>
</evidence>
<dbReference type="CDD" id="cd01998">
    <property type="entry name" value="MnmA_TRMU-like"/>
    <property type="match status" value="1"/>
</dbReference>
<feature type="site" description="Interaction with tRNA" evidence="10">
    <location>
        <position position="342"/>
    </location>
</feature>
<dbReference type="Gene3D" id="2.30.30.280">
    <property type="entry name" value="Adenine nucleotide alpha hydrolases-like domains"/>
    <property type="match status" value="1"/>
</dbReference>
<feature type="disulfide bond" description="Alternate" evidence="10">
    <location>
        <begin position="98"/>
        <end position="195"/>
    </location>
</feature>
<dbReference type="SUPFAM" id="SSF52402">
    <property type="entry name" value="Adenine nucleotide alpha hydrolases-like"/>
    <property type="match status" value="1"/>
</dbReference>
<dbReference type="EC" id="2.8.1.13" evidence="10"/>
<evidence type="ECO:0000256" key="1">
    <source>
        <dbReference type="ARBA" id="ARBA00022490"/>
    </source>
</evidence>
<dbReference type="Proteomes" id="UP000298782">
    <property type="component" value="Chromosome"/>
</dbReference>
<dbReference type="GO" id="GO:0103016">
    <property type="term" value="F:tRNA-uridine 2-sulfurtransferase activity"/>
    <property type="evidence" value="ECO:0007669"/>
    <property type="project" value="UniProtKB-EC"/>
</dbReference>
<accession>A0A4D6YAB9</accession>
<keyword evidence="6 10" id="KW-0067">ATP-binding</keyword>
<evidence type="ECO:0000313" key="14">
    <source>
        <dbReference type="Proteomes" id="UP000298782"/>
    </source>
</evidence>
<keyword evidence="2 10" id="KW-0820">tRNA-binding</keyword>
<dbReference type="FunFam" id="2.30.30.280:FF:000001">
    <property type="entry name" value="tRNA-specific 2-thiouridylase MnmA"/>
    <property type="match status" value="1"/>
</dbReference>
<feature type="binding site" evidence="10">
    <location>
        <position position="33"/>
    </location>
    <ligand>
        <name>ATP</name>
        <dbReference type="ChEBI" id="CHEBI:30616"/>
    </ligand>
</feature>
<keyword evidence="3 10" id="KW-0808">Transferase</keyword>
<dbReference type="Pfam" id="PF20259">
    <property type="entry name" value="tRNA_Me_trans_M"/>
    <property type="match status" value="1"/>
</dbReference>
<dbReference type="GO" id="GO:0000049">
    <property type="term" value="F:tRNA binding"/>
    <property type="evidence" value="ECO:0007669"/>
    <property type="project" value="UniProtKB-KW"/>
</dbReference>
<feature type="domain" description="tRNA-specific 2-thiouridylase MnmA-like C-terminal" evidence="11">
    <location>
        <begin position="282"/>
        <end position="358"/>
    </location>
</feature>
<comment type="similarity">
    <text evidence="10">Belongs to the MnmA/TRMU family.</text>
</comment>
<evidence type="ECO:0000256" key="8">
    <source>
        <dbReference type="ARBA" id="ARBA00023157"/>
    </source>
</evidence>
<sequence length="365" mass="41921">MKKKVIVAMSGGVDSSVSAWLLQKRYHVEGVFMKNWEEEDSQNYCHSKKDLQDAQLVCQTLNIPLHVVNFSIEYWEKVFQVFLSEMKKGNTPNPDILCNQEIKFKLFLKFACINLNAHFIATGHYAQIKIINNYYTLLRGIDKKKDQSYFLYTLSSQQLKKILFPIGHLKKKKVREIASHLKLIVANKKDSTGICFIQPKKFNFFLKKFLKNNNGDIYSVSGEKLGTHKGLFYYTIGQRKGLNIGGKKNKENIPWYVIKKNIQNNVLIVDQGNNNIFLFSIGLIAHSVNWINKNHIIKSKDYCYFVKTRYLQKDILSKIIPIGYNSVKVLFSTLVCAITPGQSVVFYQDNICLGGGIISAQLTYS</sequence>
<dbReference type="NCBIfam" id="TIGR00420">
    <property type="entry name" value="trmU"/>
    <property type="match status" value="1"/>
</dbReference>
<dbReference type="GO" id="GO:0002143">
    <property type="term" value="P:tRNA wobble position uridine thiolation"/>
    <property type="evidence" value="ECO:0007669"/>
    <property type="project" value="TreeGrafter"/>
</dbReference>
<dbReference type="FunFam" id="3.40.50.620:FF:000004">
    <property type="entry name" value="tRNA-specific 2-thiouridylase MnmA"/>
    <property type="match status" value="1"/>
</dbReference>
<evidence type="ECO:0000313" key="13">
    <source>
        <dbReference type="EMBL" id="QCI26737.1"/>
    </source>
</evidence>
<dbReference type="Pfam" id="PF20258">
    <property type="entry name" value="tRNA_Me_trans_C"/>
    <property type="match status" value="1"/>
</dbReference>
<dbReference type="AlphaFoldDB" id="A0A4D6YAB9"/>
<dbReference type="Gene3D" id="3.40.50.620">
    <property type="entry name" value="HUPs"/>
    <property type="match status" value="1"/>
</dbReference>
<feature type="domain" description="tRNA-specific 2-thiouridylase MnmA-like central" evidence="12">
    <location>
        <begin position="205"/>
        <end position="269"/>
    </location>
</feature>
<evidence type="ECO:0000256" key="9">
    <source>
        <dbReference type="ARBA" id="ARBA00051542"/>
    </source>
</evidence>
<reference evidence="13 14" key="1">
    <citation type="submission" date="2018-12" db="EMBL/GenBank/DDBJ databases">
        <authorList>
            <person name="Chong R.A."/>
        </authorList>
    </citation>
    <scope>NUCLEOTIDE SEQUENCE [LARGE SCALE GENOMIC DNA]</scope>
    <source>
        <strain evidence="13 14">Tca</strain>
    </source>
</reference>
<comment type="catalytic activity">
    <reaction evidence="9 10">
        <text>S-sulfanyl-L-cysteinyl-[protein] + uridine(34) in tRNA + AH2 + ATP = 2-thiouridine(34) in tRNA + L-cysteinyl-[protein] + A + AMP + diphosphate + H(+)</text>
        <dbReference type="Rhea" id="RHEA:47032"/>
        <dbReference type="Rhea" id="RHEA-COMP:10131"/>
        <dbReference type="Rhea" id="RHEA-COMP:11726"/>
        <dbReference type="Rhea" id="RHEA-COMP:11727"/>
        <dbReference type="Rhea" id="RHEA-COMP:11728"/>
        <dbReference type="ChEBI" id="CHEBI:13193"/>
        <dbReference type="ChEBI" id="CHEBI:15378"/>
        <dbReference type="ChEBI" id="CHEBI:17499"/>
        <dbReference type="ChEBI" id="CHEBI:29950"/>
        <dbReference type="ChEBI" id="CHEBI:30616"/>
        <dbReference type="ChEBI" id="CHEBI:33019"/>
        <dbReference type="ChEBI" id="CHEBI:61963"/>
        <dbReference type="ChEBI" id="CHEBI:65315"/>
        <dbReference type="ChEBI" id="CHEBI:87170"/>
        <dbReference type="ChEBI" id="CHEBI:456215"/>
        <dbReference type="EC" id="2.8.1.13"/>
    </reaction>
</comment>
<reference evidence="13 14" key="2">
    <citation type="submission" date="2019-05" db="EMBL/GenBank/DDBJ databases">
        <title>Genome evolution of the obligate endosymbiont Buchnera aphidicola.</title>
        <authorList>
            <person name="Moran N.A."/>
        </authorList>
    </citation>
    <scope>NUCLEOTIDE SEQUENCE [LARGE SCALE GENOMIC DNA]</scope>
    <source>
        <strain evidence="13 14">Tca</strain>
    </source>
</reference>
<dbReference type="NCBIfam" id="NF001138">
    <property type="entry name" value="PRK00143.1"/>
    <property type="match status" value="1"/>
</dbReference>
<proteinExistence type="inferred from homology"/>
<keyword evidence="8 10" id="KW-1015">Disulfide bond</keyword>